<evidence type="ECO:0000313" key="2">
    <source>
        <dbReference type="WBParaSite" id="JU765_v2.g6934.t2"/>
    </source>
</evidence>
<accession>A0AC34RH98</accession>
<organism evidence="1 2">
    <name type="scientific">Panagrolaimus sp. JU765</name>
    <dbReference type="NCBI Taxonomy" id="591449"/>
    <lineage>
        <taxon>Eukaryota</taxon>
        <taxon>Metazoa</taxon>
        <taxon>Ecdysozoa</taxon>
        <taxon>Nematoda</taxon>
        <taxon>Chromadorea</taxon>
        <taxon>Rhabditida</taxon>
        <taxon>Tylenchina</taxon>
        <taxon>Panagrolaimomorpha</taxon>
        <taxon>Panagrolaimoidea</taxon>
        <taxon>Panagrolaimidae</taxon>
        <taxon>Panagrolaimus</taxon>
    </lineage>
</organism>
<name>A0AC34RH98_9BILA</name>
<dbReference type="WBParaSite" id="JU765_v2.g6934.t2">
    <property type="protein sequence ID" value="JU765_v2.g6934.t2"/>
    <property type="gene ID" value="JU765_v2.g6934"/>
</dbReference>
<reference evidence="2" key="1">
    <citation type="submission" date="2025-08" db="UniProtKB">
        <authorList>
            <consortium name="WormBaseParasite"/>
        </authorList>
    </citation>
    <scope>IDENTIFICATION</scope>
</reference>
<evidence type="ECO:0000313" key="1">
    <source>
        <dbReference type="Proteomes" id="UP000887576"/>
    </source>
</evidence>
<protein>
    <submittedName>
        <fullName evidence="2">Uncharacterized protein</fullName>
    </submittedName>
</protein>
<proteinExistence type="predicted"/>
<sequence length="90" mass="9992">MSHQFSSDVHENLSKAFYPTEIIAASIIGLFVGLWISTLVYIGIRLAVNAERLKPPLLTYRMIPMPQSIAKTPEAENSKSNPIIVLKNVP</sequence>
<dbReference type="Proteomes" id="UP000887576">
    <property type="component" value="Unplaced"/>
</dbReference>